<proteinExistence type="predicted"/>
<reference evidence="2 3" key="1">
    <citation type="submission" date="2017-01" db="EMBL/GenBank/DDBJ databases">
        <authorList>
            <person name="Mah S.A."/>
            <person name="Swanson W.J."/>
            <person name="Moy G.W."/>
            <person name="Vacquier V.D."/>
        </authorList>
    </citation>
    <scope>NUCLEOTIDE SEQUENCE [LARGE SCALE GENOMIC DNA]</scope>
    <source>
        <strain evidence="2 3">GSMNP</strain>
    </source>
</reference>
<protein>
    <submittedName>
        <fullName evidence="2">Uncharacterized protein</fullName>
    </submittedName>
</protein>
<keyword evidence="3" id="KW-1185">Reference proteome</keyword>
<dbReference type="AlphaFoldDB" id="A0A1R1XEI1"/>
<dbReference type="STRING" id="133412.A0A1R1XEI1"/>
<evidence type="ECO:0000256" key="1">
    <source>
        <dbReference type="SAM" id="MobiDB-lite"/>
    </source>
</evidence>
<dbReference type="EMBL" id="LSSN01003668">
    <property type="protein sequence ID" value="OMJ13041.1"/>
    <property type="molecule type" value="Genomic_DNA"/>
</dbReference>
<comment type="caution">
    <text evidence="2">The sequence shown here is derived from an EMBL/GenBank/DDBJ whole genome shotgun (WGS) entry which is preliminary data.</text>
</comment>
<gene>
    <name evidence="2" type="ORF">AYI70_g8755</name>
</gene>
<sequence>MSQDQVKELADMVKELLRDKECNAEPEDPYVTTRIPLTDLAVYPELIEALPSIEEDFFCTPLTEEERKEAIHSCPRSSSLKYQPPPLNDSASAAENPQITYDDPLMDKEKPDALILSKKPEKRSRIRMKEPISSGCSHLDFPSAPNIHKSSSTDIGMGENKWDTKLRIFGRSPYPRRDEGSLRRKHSQSLFQACETRLQDQAREIEYETMSVDNSPMNGHQFSEYDAQSSFIQGPGPKKGSSKAIECGTEEQLSIENEIMDVNCHIDRTSDSELVFLGSQAEVMERAIVPARDPRV</sequence>
<evidence type="ECO:0000313" key="2">
    <source>
        <dbReference type="EMBL" id="OMJ13041.1"/>
    </source>
</evidence>
<accession>A0A1R1XEI1</accession>
<feature type="region of interest" description="Disordered" evidence="1">
    <location>
        <begin position="70"/>
        <end position="158"/>
    </location>
</feature>
<dbReference type="OrthoDB" id="5545891at2759"/>
<evidence type="ECO:0000313" key="3">
    <source>
        <dbReference type="Proteomes" id="UP000187283"/>
    </source>
</evidence>
<feature type="compositionally biased region" description="Polar residues" evidence="1">
    <location>
        <begin position="89"/>
        <end position="99"/>
    </location>
</feature>
<organism evidence="2 3">
    <name type="scientific">Smittium culicis</name>
    <dbReference type="NCBI Taxonomy" id="133412"/>
    <lineage>
        <taxon>Eukaryota</taxon>
        <taxon>Fungi</taxon>
        <taxon>Fungi incertae sedis</taxon>
        <taxon>Zoopagomycota</taxon>
        <taxon>Kickxellomycotina</taxon>
        <taxon>Harpellomycetes</taxon>
        <taxon>Harpellales</taxon>
        <taxon>Legeriomycetaceae</taxon>
        <taxon>Smittium</taxon>
    </lineage>
</organism>
<dbReference type="Proteomes" id="UP000187283">
    <property type="component" value="Unassembled WGS sequence"/>
</dbReference>
<name>A0A1R1XEI1_9FUNG</name>